<comment type="caution">
    <text evidence="2">The sequence shown here is derived from an EMBL/GenBank/DDBJ whole genome shotgun (WGS) entry which is preliminary data.</text>
</comment>
<dbReference type="SUPFAM" id="SSF46689">
    <property type="entry name" value="Homeodomain-like"/>
    <property type="match status" value="1"/>
</dbReference>
<dbReference type="InterPro" id="IPR049739">
    <property type="entry name" value="YraL-like"/>
</dbReference>
<dbReference type="Pfam" id="PF08765">
    <property type="entry name" value="Mor"/>
    <property type="match status" value="1"/>
</dbReference>
<gene>
    <name evidence="2" type="ORF">DWX41_21305</name>
</gene>
<evidence type="ECO:0000259" key="1">
    <source>
        <dbReference type="Pfam" id="PF08765"/>
    </source>
</evidence>
<dbReference type="RefSeq" id="WP_025656618.1">
    <property type="nucleotide sequence ID" value="NZ_QVIA01000036.1"/>
</dbReference>
<reference evidence="2 3" key="1">
    <citation type="submission" date="2018-08" db="EMBL/GenBank/DDBJ databases">
        <title>A genome reference for cultivated species of the human gut microbiota.</title>
        <authorList>
            <person name="Zou Y."/>
            <person name="Xue W."/>
            <person name="Luo G."/>
        </authorList>
    </citation>
    <scope>NUCLEOTIDE SEQUENCE [LARGE SCALE GENOMIC DNA]</scope>
    <source>
        <strain evidence="2 3">AF19-21</strain>
    </source>
</reference>
<dbReference type="InterPro" id="IPR009057">
    <property type="entry name" value="Homeodomain-like_sf"/>
</dbReference>
<organism evidence="2 3">
    <name type="scientific">Hungatella hathewayi</name>
    <dbReference type="NCBI Taxonomy" id="154046"/>
    <lineage>
        <taxon>Bacteria</taxon>
        <taxon>Bacillati</taxon>
        <taxon>Bacillota</taxon>
        <taxon>Clostridia</taxon>
        <taxon>Lachnospirales</taxon>
        <taxon>Lachnospiraceae</taxon>
        <taxon>Hungatella</taxon>
    </lineage>
</organism>
<dbReference type="InterPro" id="IPR052411">
    <property type="entry name" value="c-mor_Regulatory_Protein"/>
</dbReference>
<dbReference type="GeneID" id="93335208"/>
<dbReference type="Proteomes" id="UP000261111">
    <property type="component" value="Unassembled WGS sequence"/>
</dbReference>
<name>A0A3E2WE58_9FIRM</name>
<dbReference type="InterPro" id="IPR014875">
    <property type="entry name" value="Mor_transcription_activator"/>
</dbReference>
<dbReference type="Gene3D" id="1.10.10.60">
    <property type="entry name" value="Homeodomain-like"/>
    <property type="match status" value="1"/>
</dbReference>
<feature type="domain" description="Mor transcription activator" evidence="1">
    <location>
        <begin position="46"/>
        <end position="90"/>
    </location>
</feature>
<evidence type="ECO:0000313" key="2">
    <source>
        <dbReference type="EMBL" id="RGC24583.1"/>
    </source>
</evidence>
<protein>
    <recommendedName>
        <fullName evidence="1">Mor transcription activator domain-containing protein</fullName>
    </recommendedName>
</protein>
<dbReference type="AlphaFoldDB" id="A0A3E2WE58"/>
<dbReference type="PANTHER" id="PTHR37812">
    <property type="entry name" value="MU-LIKE PROPHAGE FLUMU PROTEIN C"/>
    <property type="match status" value="1"/>
</dbReference>
<proteinExistence type="predicted"/>
<dbReference type="NCBIfam" id="NF040785">
    <property type="entry name" value="CD3324_fam"/>
    <property type="match status" value="1"/>
</dbReference>
<dbReference type="EMBL" id="QVIA01000036">
    <property type="protein sequence ID" value="RGC24583.1"/>
    <property type="molecule type" value="Genomic_DNA"/>
</dbReference>
<dbReference type="PANTHER" id="PTHR37812:SF1">
    <property type="entry name" value="MU-LIKE PROPHAGE FLUMU PROTEIN C"/>
    <property type="match status" value="1"/>
</dbReference>
<accession>A0A3E2WE58</accession>
<sequence length="92" mass="10954">MGYKKATHVLPHDLLLKVQEYIDGEFLYIPRISDHKKSWGETTSTRQELQDRNQRIYADYLAGNQMEFLAEKYFLSLKSIQRIIGQLKKEYN</sequence>
<evidence type="ECO:0000313" key="3">
    <source>
        <dbReference type="Proteomes" id="UP000261111"/>
    </source>
</evidence>